<proteinExistence type="predicted"/>
<keyword evidence="1" id="KW-0732">Signal</keyword>
<name>A0A1I7AWD8_9FLAO</name>
<dbReference type="EMBL" id="FPAS01000004">
    <property type="protein sequence ID" value="SFT79236.1"/>
    <property type="molecule type" value="Genomic_DNA"/>
</dbReference>
<reference evidence="3 4" key="1">
    <citation type="submission" date="2016-10" db="EMBL/GenBank/DDBJ databases">
        <authorList>
            <person name="de Groot N.N."/>
        </authorList>
    </citation>
    <scope>NUCLEOTIDE SEQUENCE [LARGE SCALE GENOMIC DNA]</scope>
    <source>
        <strain evidence="3 4">CGMCC 1.7005</strain>
    </source>
</reference>
<dbReference type="SMART" id="SM00060">
    <property type="entry name" value="FN3"/>
    <property type="match status" value="2"/>
</dbReference>
<protein>
    <submittedName>
        <fullName evidence="3">Por secretion system C-terminal sorting domain-containing protein</fullName>
    </submittedName>
</protein>
<dbReference type="InterPro" id="IPR013783">
    <property type="entry name" value="Ig-like_fold"/>
</dbReference>
<evidence type="ECO:0000256" key="1">
    <source>
        <dbReference type="ARBA" id="ARBA00022729"/>
    </source>
</evidence>
<gene>
    <name evidence="3" type="ORF">SAMN05216474_2351</name>
</gene>
<dbReference type="AlphaFoldDB" id="A0A1I7AWD8"/>
<dbReference type="InterPro" id="IPR026444">
    <property type="entry name" value="Secre_tail"/>
</dbReference>
<dbReference type="Pfam" id="PF20009">
    <property type="entry name" value="GEVED"/>
    <property type="match status" value="1"/>
</dbReference>
<dbReference type="Proteomes" id="UP000236454">
    <property type="component" value="Unassembled WGS sequence"/>
</dbReference>
<dbReference type="InterPro" id="IPR036116">
    <property type="entry name" value="FN3_sf"/>
</dbReference>
<dbReference type="PROSITE" id="PS50853">
    <property type="entry name" value="FN3"/>
    <property type="match status" value="2"/>
</dbReference>
<organism evidence="3 4">
    <name type="scientific">Lishizhenia tianjinensis</name>
    <dbReference type="NCBI Taxonomy" id="477690"/>
    <lineage>
        <taxon>Bacteria</taxon>
        <taxon>Pseudomonadati</taxon>
        <taxon>Bacteroidota</taxon>
        <taxon>Flavobacteriia</taxon>
        <taxon>Flavobacteriales</taxon>
        <taxon>Crocinitomicaceae</taxon>
        <taxon>Lishizhenia</taxon>
    </lineage>
</organism>
<feature type="domain" description="Fibronectin type-III" evidence="2">
    <location>
        <begin position="202"/>
        <end position="292"/>
    </location>
</feature>
<evidence type="ECO:0000313" key="3">
    <source>
        <dbReference type="EMBL" id="SFT79236.1"/>
    </source>
</evidence>
<accession>A0A1I7AWD8</accession>
<dbReference type="InterPro" id="IPR003961">
    <property type="entry name" value="FN3_dom"/>
</dbReference>
<dbReference type="SUPFAM" id="SSF49265">
    <property type="entry name" value="Fibronectin type III"/>
    <property type="match status" value="2"/>
</dbReference>
<keyword evidence="4" id="KW-1185">Reference proteome</keyword>
<dbReference type="CDD" id="cd00063">
    <property type="entry name" value="FN3"/>
    <property type="match status" value="2"/>
</dbReference>
<dbReference type="NCBIfam" id="TIGR04183">
    <property type="entry name" value="Por_Secre_tail"/>
    <property type="match status" value="1"/>
</dbReference>
<evidence type="ECO:0000259" key="2">
    <source>
        <dbReference type="PROSITE" id="PS50853"/>
    </source>
</evidence>
<evidence type="ECO:0000313" key="4">
    <source>
        <dbReference type="Proteomes" id="UP000236454"/>
    </source>
</evidence>
<dbReference type="Gene3D" id="2.60.40.10">
    <property type="entry name" value="Immunoglobulins"/>
    <property type="match status" value="2"/>
</dbReference>
<sequence length="1086" mass="116283">MWHLLSLNYLLPEDLITFAATKNKLMINKLKVAVLATVSTGMSYAQFCGGGPSSTLNENLQSLNLTGDNLSINYSGNCPGVTGVQDLTSTIADVTAGNSYQFDAVFGTCGTAINAGLVTAWVDWNGDYIFQDTEKIDEWAGTFPYTPSFSLTIPSNSVNGLVRMRVVQKRGGALPVNPCGGFTYGSMVDFSIDVSGGTGCNPTYGLNLVGEGATSVDLNWSATNTAAQYIVEYGSVGFTPGTGTNFTPTSATSQTVTGLAHQGVYDFYIRSICGAGDTSAYMGPVEGNTFDLGQFMEWDELCPTTGFIDISSTGTDLLLGDDDEHNLTMPFPFFYQGNLVTSLRIGNNGGVLINNTTSGVLSYMQTSIANGMFPFIQDLDAEINGANVPGVFTQVLGTAPNRQLVILWKDRPHFPGTSNVNPVTFEIIIDEATQDFWYVYDDVDFGNPSYDFGKDAEIGIRGDIRDLEVSMNSNEYLQNNSCVHFFNTDCPKVSNITNISHLPNELTVTWNAGLGNESNWTIEWGLPGFTPGSGIGTATSTTNVYTITNLTEQTEYEVYVYADCSSSLSSSGISEVFETSTTCAEPFGVFVDVAVDTITPNWNWMSNGSSSTAASFNIRYGQINSDFYAGNFVNSTNLSTMSEEIVDPTILSSGVYHVYMQAVCGTNDTSAWVGPLTVIADKANDSVCEAQELPVNNEAYYFTNAGASVQVDEGTIAPPVTNYNDDMGWGTSGIHQSLWFSFVAPASGQVKISCRDDVFAAKAAVYSTTDCSDFSQYTLISANDNAMLGQNSSAPEFVTCGLTPGATYYLVHSTSSATSSTGIFSVRLSEVVVNAGVAGPTFNVCSGDTVNLFNTISGNDVEHGSWIDLQGTGKIVNDSLFTSSFLATTSYDFEYEVKYGCAVDTVVATVEIFKASSAGADGVINACKNQPINLYSGVSGNVDLGGDWYDPQNNLVTSVIPSVGYIPGQFNYDYIAGNGVCPNDTALVVVVVSGSCDFLGLEELEAGALEVYPNPANGQVTVRSTAGQDKFNLQIIDVNGRVVYSEDNFLNQEESNTVQVDTLTKGMYIFRLYNDSSIANIKVIVE</sequence>
<dbReference type="STRING" id="477690.SAMN05216474_2351"/>
<feature type="domain" description="Fibronectin type-III" evidence="2">
    <location>
        <begin position="492"/>
        <end position="585"/>
    </location>
</feature>
<dbReference type="Pfam" id="PF18962">
    <property type="entry name" value="Por_Secre_tail"/>
    <property type="match status" value="1"/>
</dbReference>
<dbReference type="InterPro" id="IPR045474">
    <property type="entry name" value="GEVED"/>
</dbReference>
<dbReference type="OrthoDB" id="881122at2"/>